<dbReference type="Gene3D" id="3.40.630.170">
    <property type="match status" value="1"/>
</dbReference>
<keyword evidence="4" id="KW-0012">Acyltransferase</keyword>
<keyword evidence="8" id="KW-1185">Reference proteome</keyword>
<dbReference type="Pfam" id="PF01233">
    <property type="entry name" value="NMT"/>
    <property type="match status" value="1"/>
</dbReference>
<evidence type="ECO:0000256" key="2">
    <source>
        <dbReference type="ARBA" id="ARBA00012923"/>
    </source>
</evidence>
<dbReference type="InterPro" id="IPR016181">
    <property type="entry name" value="Acyl_CoA_acyltransferase"/>
</dbReference>
<feature type="domain" description="Glycylpeptide N-tetradecanoyltransferase N-terminal" evidence="6">
    <location>
        <begin position="105"/>
        <end position="203"/>
    </location>
</feature>
<organism evidence="7 8">
    <name type="scientific">Ancylostoma duodenale</name>
    <dbReference type="NCBI Taxonomy" id="51022"/>
    <lineage>
        <taxon>Eukaryota</taxon>
        <taxon>Metazoa</taxon>
        <taxon>Ecdysozoa</taxon>
        <taxon>Nematoda</taxon>
        <taxon>Chromadorea</taxon>
        <taxon>Rhabditida</taxon>
        <taxon>Rhabditina</taxon>
        <taxon>Rhabditomorpha</taxon>
        <taxon>Strongyloidea</taxon>
        <taxon>Ancylostomatidae</taxon>
        <taxon>Ancylostomatinae</taxon>
        <taxon>Ancylostoma</taxon>
    </lineage>
</organism>
<dbReference type="InterPro" id="IPR022676">
    <property type="entry name" value="NMT_N"/>
</dbReference>
<evidence type="ECO:0000313" key="7">
    <source>
        <dbReference type="EMBL" id="KIH60627.1"/>
    </source>
</evidence>
<dbReference type="PANTHER" id="PTHR11377">
    <property type="entry name" value="N-MYRISTOYL TRANSFERASE"/>
    <property type="match status" value="1"/>
</dbReference>
<accession>A0A0C2DDU1</accession>
<dbReference type="SUPFAM" id="SSF55729">
    <property type="entry name" value="Acyl-CoA N-acyltransferases (Nat)"/>
    <property type="match status" value="1"/>
</dbReference>
<dbReference type="AlphaFoldDB" id="A0A0C2DDU1"/>
<dbReference type="EMBL" id="KN730791">
    <property type="protein sequence ID" value="KIH60627.1"/>
    <property type="molecule type" value="Genomic_DNA"/>
</dbReference>
<evidence type="ECO:0000259" key="6">
    <source>
        <dbReference type="Pfam" id="PF01233"/>
    </source>
</evidence>
<name>A0A0C2DDU1_9BILA</name>
<dbReference type="GO" id="GO:0005737">
    <property type="term" value="C:cytoplasm"/>
    <property type="evidence" value="ECO:0007669"/>
    <property type="project" value="TreeGrafter"/>
</dbReference>
<sequence length="203" mass="22688">MLGLSLYQVPYIGYKMAGKKKHGGHGHSHGSGDGCCDHNHAGDAHGEGSSDQNNFPVGADMQQMVKLAEQLQRVGFDMSQLDSGTAKLQEAKANEAEPSNENNFIEPDLPAEKIRQEPYSLPESFVWSDVDLNDEKQLQELYTLLTENYVEDDDNMFRFDYSAAFLKWAVQMPGWLPQWHCGVRAKQSGRLLAFIAAVPQTIR</sequence>
<dbReference type="GO" id="GO:0004379">
    <property type="term" value="F:glycylpeptide N-tetradecanoyltransferase activity"/>
    <property type="evidence" value="ECO:0007669"/>
    <property type="project" value="UniProtKB-EC"/>
</dbReference>
<reference evidence="7 8" key="1">
    <citation type="submission" date="2013-12" db="EMBL/GenBank/DDBJ databases">
        <title>Draft genome of the parsitic nematode Ancylostoma duodenale.</title>
        <authorList>
            <person name="Mitreva M."/>
        </authorList>
    </citation>
    <scope>NUCLEOTIDE SEQUENCE [LARGE SCALE GENOMIC DNA]</scope>
    <source>
        <strain evidence="7 8">Zhejiang</strain>
    </source>
</reference>
<dbReference type="Proteomes" id="UP000054047">
    <property type="component" value="Unassembled WGS sequence"/>
</dbReference>
<feature type="non-terminal residue" evidence="7">
    <location>
        <position position="203"/>
    </location>
</feature>
<evidence type="ECO:0000256" key="4">
    <source>
        <dbReference type="ARBA" id="ARBA00023315"/>
    </source>
</evidence>
<gene>
    <name evidence="7" type="ORF">ANCDUO_09113</name>
</gene>
<keyword evidence="3 7" id="KW-0808">Transferase</keyword>
<evidence type="ECO:0000313" key="8">
    <source>
        <dbReference type="Proteomes" id="UP000054047"/>
    </source>
</evidence>
<proteinExistence type="inferred from homology"/>
<comment type="similarity">
    <text evidence="1">Belongs to the NMT family.</text>
</comment>
<evidence type="ECO:0000256" key="3">
    <source>
        <dbReference type="ARBA" id="ARBA00022679"/>
    </source>
</evidence>
<dbReference type="InterPro" id="IPR000903">
    <property type="entry name" value="NMT"/>
</dbReference>
<dbReference type="EC" id="2.3.1.97" evidence="2"/>
<dbReference type="PANTHER" id="PTHR11377:SF5">
    <property type="entry name" value="GLYCYLPEPTIDE N-TETRADECANOYLTRANSFERASE"/>
    <property type="match status" value="1"/>
</dbReference>
<evidence type="ECO:0000256" key="1">
    <source>
        <dbReference type="ARBA" id="ARBA00009469"/>
    </source>
</evidence>
<evidence type="ECO:0000256" key="5">
    <source>
        <dbReference type="ARBA" id="ARBA00031242"/>
    </source>
</evidence>
<protein>
    <recommendedName>
        <fullName evidence="2">glycylpeptide N-tetradecanoyltransferase</fullName>
        <ecNumber evidence="2">2.3.1.97</ecNumber>
    </recommendedName>
    <alternativeName>
        <fullName evidence="5">Myristoyl-CoA:protein N-myristoyltransferase</fullName>
    </alternativeName>
</protein>
<dbReference type="OrthoDB" id="60315at2759"/>